<evidence type="ECO:0000259" key="3">
    <source>
        <dbReference type="Pfam" id="PF00149"/>
    </source>
</evidence>
<dbReference type="RefSeq" id="WP_274356361.1">
    <property type="nucleotide sequence ID" value="NZ_CP118099.1"/>
</dbReference>
<dbReference type="Pfam" id="PF00149">
    <property type="entry name" value="Metallophos"/>
    <property type="match status" value="1"/>
</dbReference>
<evidence type="ECO:0000313" key="6">
    <source>
        <dbReference type="EMBL" id="WDH75109.1"/>
    </source>
</evidence>
<feature type="signal peptide" evidence="2">
    <location>
        <begin position="1"/>
        <end position="23"/>
    </location>
</feature>
<accession>A0ABY7X2F3</accession>
<protein>
    <submittedName>
        <fullName evidence="6">Bifunctional 2',3'-cyclic-nucleotide 2'-phosphodiesterase/3'-nucleotidase</fullName>
    </submittedName>
</protein>
<dbReference type="PANTHER" id="PTHR11575:SF6">
    <property type="entry name" value="2',3'-CYCLIC-NUCLEOTIDE 2'-PHOSPHODIESTERASE_3'-NUCLEOTIDASE"/>
    <property type="match status" value="1"/>
</dbReference>
<dbReference type="Proteomes" id="UP001213680">
    <property type="component" value="Chromosome"/>
</dbReference>
<dbReference type="SUPFAM" id="SSF56300">
    <property type="entry name" value="Metallo-dependent phosphatases"/>
    <property type="match status" value="1"/>
</dbReference>
<dbReference type="InterPro" id="IPR041498">
    <property type="entry name" value="Big_6"/>
</dbReference>
<dbReference type="PANTHER" id="PTHR11575">
    <property type="entry name" value="5'-NUCLEOTIDASE-RELATED"/>
    <property type="match status" value="1"/>
</dbReference>
<gene>
    <name evidence="6" type="ORF">PTI97_09785</name>
</gene>
<dbReference type="PROSITE" id="PS00786">
    <property type="entry name" value="5_NUCLEOTIDASE_2"/>
    <property type="match status" value="1"/>
</dbReference>
<dbReference type="NCBIfam" id="NF006938">
    <property type="entry name" value="PRK09420.1"/>
    <property type="match status" value="1"/>
</dbReference>
<dbReference type="SUPFAM" id="SSF55816">
    <property type="entry name" value="5'-nucleotidase (syn. UDP-sugar hydrolase), C-terminal domain"/>
    <property type="match status" value="1"/>
</dbReference>
<evidence type="ECO:0000259" key="4">
    <source>
        <dbReference type="Pfam" id="PF02872"/>
    </source>
</evidence>
<dbReference type="InterPro" id="IPR008334">
    <property type="entry name" value="5'-Nucleotdase_C"/>
</dbReference>
<feature type="domain" description="5'-Nucleotidase C-terminal" evidence="4">
    <location>
        <begin position="397"/>
        <end position="578"/>
    </location>
</feature>
<feature type="domain" description="Bacterial Ig" evidence="5">
    <location>
        <begin position="849"/>
        <end position="914"/>
    </location>
</feature>
<evidence type="ECO:0000256" key="1">
    <source>
        <dbReference type="ARBA" id="ARBA00022729"/>
    </source>
</evidence>
<dbReference type="Gene3D" id="3.60.21.10">
    <property type="match status" value="1"/>
</dbReference>
<dbReference type="InterPro" id="IPR013783">
    <property type="entry name" value="Ig-like_fold"/>
</dbReference>
<evidence type="ECO:0000259" key="5">
    <source>
        <dbReference type="Pfam" id="PF17936"/>
    </source>
</evidence>
<sequence>MKTALKWSIATALVLPTVLPLQAPNVLAEVDEDIVKLRFLETTDLHTNITNYDYFQDKVDNTIGLTKVATLINEHRTAAGETNTFLFDNGDTIQGTPFGDYVRESQAGKNEAFEHPMYKAMAALNYDAVTLGNHEFNFGLEFLYNAMEGSKGKLRFVNSNVNDLEGNPIVSKFNVDGQEVQIIERTVTDMDGETHTIKVGVFGVVPPKIMSWDSGNLQGRVTTEDIIPSAREAVQKLKDQGADVVVALAHSGIGESAALADEQLDSEENVGYALTKIDGLDMVMTGHQHGRFPDAKGMFASFPNVDMTKGTINGKPVVMANNQGKDLGVIDFELELVDGKWQIVDASATLDTVTSDTAVDPTIQALIEDDHLATIDYINQPVGEIQDDIQSYFALVRDDASVQFVTNAQKWYVEKELETNPELSAYKELPLLSAGAPFKAGGRELTDASYYTNIPKGQIALKNVADLYVYPNTLEVVKVTGKDIMDWLEMSAGAFDQIEEDGENLLNLQFRSYNFDVLDGLTYEIDVTGPAKFDVGGKLVNENANRVKNVEYNGQPIKMDQEFLVATNNYRAGSSSFPGLGGGKNIVYRSAYETRNVISDYIVESKDKLDYKADNNWKIVADAKRSVTFETADAGNQYLNLYEGIEATDATRQDAAGRLFRTYTTELEASPVDLVLSVDVIKPGAKVVTGKTAPSANVTLKDGKTVLATTTADAQGMYRLTVKPLKLRQSLTIESELNGKTMTETKVVGAGFVGAPAISKRLTYTNTNVLTGTTSPGAKMVLKRDGKRIAYATADTAGKFEFTKRIGFVAASYEIEAKDVTGKVVETKSFVLEEPKVVTPKNTKGVKIGTRALIGKTTPGAKVVLKDAKGKQVAKVKASWAGTYTFTFKKGLAKGTYKVIASDYDGSGAKQATFKLK</sequence>
<evidence type="ECO:0000313" key="7">
    <source>
        <dbReference type="Proteomes" id="UP001213680"/>
    </source>
</evidence>
<dbReference type="InterPro" id="IPR006146">
    <property type="entry name" value="5'-Nucleotdase_CS"/>
</dbReference>
<reference evidence="6 7" key="1">
    <citation type="submission" date="2023-02" db="EMBL/GenBank/DDBJ databases">
        <title>A bacterium isolated from plastisphere.</title>
        <authorList>
            <person name="Sun Y."/>
        </authorList>
    </citation>
    <scope>NUCLEOTIDE SEQUENCE [LARGE SCALE GENOMIC DNA]</scope>
    <source>
        <strain evidence="7">a-1</strain>
    </source>
</reference>
<dbReference type="Gene3D" id="2.60.40.10">
    <property type="entry name" value="Immunoglobulins"/>
    <property type="match status" value="1"/>
</dbReference>
<dbReference type="PRINTS" id="PR01607">
    <property type="entry name" value="APYRASEFAMLY"/>
</dbReference>
<dbReference type="Pfam" id="PF02872">
    <property type="entry name" value="5_nucleotid_C"/>
    <property type="match status" value="1"/>
</dbReference>
<dbReference type="InterPro" id="IPR006179">
    <property type="entry name" value="5_nucleotidase/apyrase"/>
</dbReference>
<dbReference type="InterPro" id="IPR036907">
    <property type="entry name" value="5'-Nucleotdase_C_sf"/>
</dbReference>
<evidence type="ECO:0000256" key="2">
    <source>
        <dbReference type="SAM" id="SignalP"/>
    </source>
</evidence>
<dbReference type="InterPro" id="IPR004843">
    <property type="entry name" value="Calcineurin-like_PHP"/>
</dbReference>
<dbReference type="EMBL" id="CP118099">
    <property type="protein sequence ID" value="WDH75109.1"/>
    <property type="molecule type" value="Genomic_DNA"/>
</dbReference>
<keyword evidence="1 2" id="KW-0732">Signal</keyword>
<keyword evidence="7" id="KW-1185">Reference proteome</keyword>
<feature type="chain" id="PRO_5046683612" evidence="2">
    <location>
        <begin position="24"/>
        <end position="917"/>
    </location>
</feature>
<dbReference type="InterPro" id="IPR029052">
    <property type="entry name" value="Metallo-depent_PP-like"/>
</dbReference>
<feature type="domain" description="Calcineurin-like phosphoesterase" evidence="3">
    <location>
        <begin position="37"/>
        <end position="290"/>
    </location>
</feature>
<proteinExistence type="predicted"/>
<dbReference type="Pfam" id="PF17936">
    <property type="entry name" value="Big_6"/>
    <property type="match status" value="1"/>
</dbReference>
<organism evidence="6 7">
    <name type="scientific">Exiguobacterium marinum</name>
    <dbReference type="NCBI Taxonomy" id="273528"/>
    <lineage>
        <taxon>Bacteria</taxon>
        <taxon>Bacillati</taxon>
        <taxon>Bacillota</taxon>
        <taxon>Bacilli</taxon>
        <taxon>Bacillales</taxon>
        <taxon>Bacillales Family XII. Incertae Sedis</taxon>
        <taxon>Exiguobacterium</taxon>
    </lineage>
</organism>
<dbReference type="Gene3D" id="3.90.780.10">
    <property type="entry name" value="5'-Nucleotidase, C-terminal domain"/>
    <property type="match status" value="1"/>
</dbReference>
<name>A0ABY7X2F3_9BACL</name>